<dbReference type="AlphaFoldDB" id="A0A8X6TTT2"/>
<reference evidence="1" key="1">
    <citation type="submission" date="2020-08" db="EMBL/GenBank/DDBJ databases">
        <title>Multicomponent nature underlies the extraordinary mechanical properties of spider dragline silk.</title>
        <authorList>
            <person name="Kono N."/>
            <person name="Nakamura H."/>
            <person name="Mori M."/>
            <person name="Yoshida Y."/>
            <person name="Ohtoshi R."/>
            <person name="Malay A.D."/>
            <person name="Moran D.A.P."/>
            <person name="Tomita M."/>
            <person name="Numata K."/>
            <person name="Arakawa K."/>
        </authorList>
    </citation>
    <scope>NUCLEOTIDE SEQUENCE</scope>
</reference>
<keyword evidence="2" id="KW-1185">Reference proteome</keyword>
<proteinExistence type="predicted"/>
<sequence>MNTSSGASILHARYSAYAKKLNSAISLRRMRLSSLIKASAQHTLTSEKVVLVSPICFAFIEFSAPQHLFLLHCTRSATTYFTSCFSLNCRLSIRQQSPIKYSFYNSVVSSRVGTPTGGR</sequence>
<gene>
    <name evidence="1" type="ORF">NPIL_567251</name>
</gene>
<organism evidence="1 2">
    <name type="scientific">Nephila pilipes</name>
    <name type="common">Giant wood spider</name>
    <name type="synonym">Nephila maculata</name>
    <dbReference type="NCBI Taxonomy" id="299642"/>
    <lineage>
        <taxon>Eukaryota</taxon>
        <taxon>Metazoa</taxon>
        <taxon>Ecdysozoa</taxon>
        <taxon>Arthropoda</taxon>
        <taxon>Chelicerata</taxon>
        <taxon>Arachnida</taxon>
        <taxon>Araneae</taxon>
        <taxon>Araneomorphae</taxon>
        <taxon>Entelegynae</taxon>
        <taxon>Araneoidea</taxon>
        <taxon>Nephilidae</taxon>
        <taxon>Nephila</taxon>
    </lineage>
</organism>
<evidence type="ECO:0000313" key="2">
    <source>
        <dbReference type="Proteomes" id="UP000887013"/>
    </source>
</evidence>
<protein>
    <submittedName>
        <fullName evidence="1">Uncharacterized protein</fullName>
    </submittedName>
</protein>
<evidence type="ECO:0000313" key="1">
    <source>
        <dbReference type="EMBL" id="GFT43554.1"/>
    </source>
</evidence>
<comment type="caution">
    <text evidence="1">The sequence shown here is derived from an EMBL/GenBank/DDBJ whole genome shotgun (WGS) entry which is preliminary data.</text>
</comment>
<name>A0A8X6TTT2_NEPPI</name>
<accession>A0A8X6TTT2</accession>
<dbReference type="Proteomes" id="UP000887013">
    <property type="component" value="Unassembled WGS sequence"/>
</dbReference>
<dbReference type="EMBL" id="BMAW01015411">
    <property type="protein sequence ID" value="GFT43554.1"/>
    <property type="molecule type" value="Genomic_DNA"/>
</dbReference>